<dbReference type="CDD" id="cd03257">
    <property type="entry name" value="ABC_NikE_OppD_transporters"/>
    <property type="match status" value="1"/>
</dbReference>
<dbReference type="InterPro" id="IPR027417">
    <property type="entry name" value="P-loop_NTPase"/>
</dbReference>
<gene>
    <name evidence="6" type="ORF">RHAB15C_0000731</name>
</gene>
<keyword evidence="3" id="KW-0547">Nucleotide-binding</keyword>
<protein>
    <submittedName>
        <fullName evidence="6">Oligopeptide transport ATP-binding protein OppF</fullName>
    </submittedName>
</protein>
<dbReference type="InterPro" id="IPR050319">
    <property type="entry name" value="ABC_transp_ATP-bind"/>
</dbReference>
<evidence type="ECO:0000256" key="3">
    <source>
        <dbReference type="ARBA" id="ARBA00022741"/>
    </source>
</evidence>
<sequence>MSLMQVKALSKRFLLKKGYTQAFSDLSFSILPQETLGLIGESGSGKSTLGKCLLRLEEPTSGGVCFKNQDLLKFSKKQLFNFRRKAQIILQDPYASLNPKMTAAEVIMEPLEIHCKYVKEVNRQLAYEAFIRVGLHASSFNRLPHEFSGGQRQRIAIARALILNPAFIVCDEPISALDISTQAQIITLLKKLQEELHISYLFIAHNLNMVRHISHRVAVMYLGNFVELAPTEDLYQNPLHPYTQALFSTMPGSSFQKAKPTISSAISSGCPFATRCPYATKICSQEKPMWKEKHLGHFVACHLH</sequence>
<dbReference type="RefSeq" id="WP_194844654.1">
    <property type="nucleotide sequence ID" value="NZ_CP075585.1"/>
</dbReference>
<reference evidence="6 7" key="2">
    <citation type="submission" date="2021-05" db="EMBL/GenBank/DDBJ databases">
        <title>Ecology and evolution of chlamydial symbionts of arthropods.</title>
        <authorList>
            <person name="Halter T."/>
            <person name="Sixt B.S."/>
            <person name="Toenshoff E.R."/>
            <person name="Koestlbacher S."/>
            <person name="Schulz F."/>
            <person name="Kostanjsek R."/>
            <person name="Collingro A."/>
            <person name="Hendrickx F."/>
            <person name="Horn M."/>
        </authorList>
    </citation>
    <scope>NUCLEOTIDE SEQUENCE [LARGE SCALE GENOMIC DNA]</scope>
    <source>
        <strain evidence="6 7">15C</strain>
    </source>
</reference>
<dbReference type="PROSITE" id="PS00211">
    <property type="entry name" value="ABC_TRANSPORTER_1"/>
    <property type="match status" value="1"/>
</dbReference>
<keyword evidence="7" id="KW-1185">Reference proteome</keyword>
<evidence type="ECO:0000259" key="5">
    <source>
        <dbReference type="PROSITE" id="PS50893"/>
    </source>
</evidence>
<keyword evidence="2" id="KW-0813">Transport</keyword>
<reference evidence="6 7" key="1">
    <citation type="submission" date="2020-01" db="EMBL/GenBank/DDBJ databases">
        <authorList>
            <person name="Sixt B."/>
            <person name="Schulz F."/>
            <person name="Kostanjsek R."/>
            <person name="Koestlbacher S."/>
            <person name="Collingro A."/>
            <person name="Toenshoff E."/>
            <person name="Horn M."/>
        </authorList>
    </citation>
    <scope>NUCLEOTIDE SEQUENCE [LARGE SCALE GENOMIC DNA]</scope>
    <source>
        <strain evidence="6 7">15C</strain>
    </source>
</reference>
<dbReference type="PANTHER" id="PTHR43776:SF7">
    <property type="entry name" value="D,D-DIPEPTIDE TRANSPORT ATP-BINDING PROTEIN DDPF-RELATED"/>
    <property type="match status" value="1"/>
</dbReference>
<accession>A0ABX8Z449</accession>
<name>A0ABX8Z449_9BACT</name>
<dbReference type="Pfam" id="PF00005">
    <property type="entry name" value="ABC_tran"/>
    <property type="match status" value="1"/>
</dbReference>
<evidence type="ECO:0000256" key="2">
    <source>
        <dbReference type="ARBA" id="ARBA00022448"/>
    </source>
</evidence>
<dbReference type="InterPro" id="IPR017871">
    <property type="entry name" value="ABC_transporter-like_CS"/>
</dbReference>
<dbReference type="Proteomes" id="UP000822862">
    <property type="component" value="Chromosome"/>
</dbReference>
<evidence type="ECO:0000313" key="6">
    <source>
        <dbReference type="EMBL" id="QZA58852.1"/>
    </source>
</evidence>
<dbReference type="SMART" id="SM00382">
    <property type="entry name" value="AAA"/>
    <property type="match status" value="1"/>
</dbReference>
<dbReference type="PROSITE" id="PS50893">
    <property type="entry name" value="ABC_TRANSPORTER_2"/>
    <property type="match status" value="1"/>
</dbReference>
<dbReference type="InterPro" id="IPR003593">
    <property type="entry name" value="AAA+_ATPase"/>
</dbReference>
<dbReference type="NCBIfam" id="TIGR01727">
    <property type="entry name" value="oligo_HPY"/>
    <property type="match status" value="1"/>
</dbReference>
<keyword evidence="4 6" id="KW-0067">ATP-binding</keyword>
<dbReference type="Gene3D" id="3.40.50.300">
    <property type="entry name" value="P-loop containing nucleotide triphosphate hydrolases"/>
    <property type="match status" value="1"/>
</dbReference>
<proteinExistence type="inferred from homology"/>
<evidence type="ECO:0000313" key="7">
    <source>
        <dbReference type="Proteomes" id="UP000822862"/>
    </source>
</evidence>
<evidence type="ECO:0000256" key="1">
    <source>
        <dbReference type="ARBA" id="ARBA00005417"/>
    </source>
</evidence>
<feature type="domain" description="ABC transporter" evidence="5">
    <location>
        <begin position="4"/>
        <end position="247"/>
    </location>
</feature>
<organism evidence="6 7">
    <name type="scientific">Candidatus Rhabdochlamydia porcellionis</name>
    <dbReference type="NCBI Taxonomy" id="225148"/>
    <lineage>
        <taxon>Bacteria</taxon>
        <taxon>Pseudomonadati</taxon>
        <taxon>Chlamydiota</taxon>
        <taxon>Chlamydiia</taxon>
        <taxon>Parachlamydiales</taxon>
        <taxon>Candidatus Rhabdochlamydiaceae</taxon>
        <taxon>Candidatus Rhabdochlamydia</taxon>
    </lineage>
</organism>
<evidence type="ECO:0000256" key="4">
    <source>
        <dbReference type="ARBA" id="ARBA00022840"/>
    </source>
</evidence>
<dbReference type="PANTHER" id="PTHR43776">
    <property type="entry name" value="TRANSPORT ATP-BINDING PROTEIN"/>
    <property type="match status" value="1"/>
</dbReference>
<dbReference type="EMBL" id="CP075585">
    <property type="protein sequence ID" value="QZA58852.1"/>
    <property type="molecule type" value="Genomic_DNA"/>
</dbReference>
<dbReference type="GO" id="GO:0005524">
    <property type="term" value="F:ATP binding"/>
    <property type="evidence" value="ECO:0007669"/>
    <property type="project" value="UniProtKB-KW"/>
</dbReference>
<dbReference type="InterPro" id="IPR003439">
    <property type="entry name" value="ABC_transporter-like_ATP-bd"/>
</dbReference>
<comment type="similarity">
    <text evidence="1">Belongs to the ABC transporter superfamily.</text>
</comment>
<dbReference type="Pfam" id="PF08352">
    <property type="entry name" value="oligo_HPY"/>
    <property type="match status" value="1"/>
</dbReference>
<dbReference type="SUPFAM" id="SSF52540">
    <property type="entry name" value="P-loop containing nucleoside triphosphate hydrolases"/>
    <property type="match status" value="1"/>
</dbReference>
<dbReference type="InterPro" id="IPR013563">
    <property type="entry name" value="Oligopep_ABC_C"/>
</dbReference>